<evidence type="ECO:0000313" key="2">
    <source>
        <dbReference type="Proteomes" id="UP000192491"/>
    </source>
</evidence>
<dbReference type="Proteomes" id="UP000192491">
    <property type="component" value="Unassembled WGS sequence"/>
</dbReference>
<protein>
    <submittedName>
        <fullName evidence="1">Uncharacterized protein</fullName>
    </submittedName>
</protein>
<dbReference type="EMBL" id="MTEJ01000075">
    <property type="protein sequence ID" value="OQX11981.1"/>
    <property type="molecule type" value="Genomic_DNA"/>
</dbReference>
<gene>
    <name evidence="1" type="ORF">BWK73_16060</name>
</gene>
<proteinExistence type="predicted"/>
<sequence length="60" mass="6969">MVLSPAKLFVYALAFRFSSGRGRCFSPGFKALCVWYARRAGALVADRSALKWWRVKWERQ</sequence>
<organism evidence="1 2">
    <name type="scientific">Thiothrix lacustris</name>
    <dbReference type="NCBI Taxonomy" id="525917"/>
    <lineage>
        <taxon>Bacteria</taxon>
        <taxon>Pseudomonadati</taxon>
        <taxon>Pseudomonadota</taxon>
        <taxon>Gammaproteobacteria</taxon>
        <taxon>Thiotrichales</taxon>
        <taxon>Thiotrichaceae</taxon>
        <taxon>Thiothrix</taxon>
    </lineage>
</organism>
<comment type="caution">
    <text evidence="1">The sequence shown here is derived from an EMBL/GenBank/DDBJ whole genome shotgun (WGS) entry which is preliminary data.</text>
</comment>
<accession>A0A1Y1QRB8</accession>
<reference evidence="1 2" key="1">
    <citation type="submission" date="2017-01" db="EMBL/GenBank/DDBJ databases">
        <title>Novel large sulfur bacteria in the metagenomes of groundwater-fed chemosynthetic microbial mats in the Lake Huron basin.</title>
        <authorList>
            <person name="Sharrar A.M."/>
            <person name="Flood B.E."/>
            <person name="Bailey J.V."/>
            <person name="Jones D.S."/>
            <person name="Biddanda B."/>
            <person name="Ruberg S.A."/>
            <person name="Marcus D.N."/>
            <person name="Dick G.J."/>
        </authorList>
    </citation>
    <scope>NUCLEOTIDE SEQUENCE [LARGE SCALE GENOMIC DNA]</scope>
    <source>
        <strain evidence="1">A8</strain>
    </source>
</reference>
<name>A0A1Y1QRB8_9GAMM</name>
<evidence type="ECO:0000313" key="1">
    <source>
        <dbReference type="EMBL" id="OQX11981.1"/>
    </source>
</evidence>
<dbReference type="AlphaFoldDB" id="A0A1Y1QRB8"/>